<dbReference type="Gene3D" id="3.10.410.10">
    <property type="entry name" value="Formyltetrahydrofolate synthetase, domain 3"/>
    <property type="match status" value="1"/>
</dbReference>
<reference evidence="6" key="1">
    <citation type="submission" date="2016-11" db="UniProtKB">
        <authorList>
            <consortium name="WormBaseParasite"/>
        </authorList>
    </citation>
    <scope>IDENTIFICATION</scope>
</reference>
<evidence type="ECO:0000256" key="1">
    <source>
        <dbReference type="ARBA" id="ARBA00022563"/>
    </source>
</evidence>
<dbReference type="WBParaSite" id="Hba_00766">
    <property type="protein sequence ID" value="Hba_00766"/>
    <property type="gene ID" value="Hba_00766"/>
</dbReference>
<organism evidence="5 6">
    <name type="scientific">Heterorhabditis bacteriophora</name>
    <name type="common">Entomopathogenic nematode worm</name>
    <dbReference type="NCBI Taxonomy" id="37862"/>
    <lineage>
        <taxon>Eukaryota</taxon>
        <taxon>Metazoa</taxon>
        <taxon>Ecdysozoa</taxon>
        <taxon>Nematoda</taxon>
        <taxon>Chromadorea</taxon>
        <taxon>Rhabditida</taxon>
        <taxon>Rhabditina</taxon>
        <taxon>Rhabditomorpha</taxon>
        <taxon>Strongyloidea</taxon>
        <taxon>Heterorhabditidae</taxon>
        <taxon>Heterorhabditis</taxon>
    </lineage>
</organism>
<dbReference type="GO" id="GO:0006730">
    <property type="term" value="P:one-carbon metabolic process"/>
    <property type="evidence" value="ECO:0007669"/>
    <property type="project" value="UniProtKB-KW"/>
</dbReference>
<dbReference type="InterPro" id="IPR027417">
    <property type="entry name" value="P-loop_NTPase"/>
</dbReference>
<sequence length="77" mass="8400">MMLQGKEPQLALFACLHFKLKSVIGFTLPIRDVRASVGAGFICPLVGEMTSMQGLSTRPCFFDITIDPVTELIDGLL</sequence>
<accession>A0A1I7W821</accession>
<evidence type="ECO:0000256" key="2">
    <source>
        <dbReference type="ARBA" id="ARBA00022598"/>
    </source>
</evidence>
<dbReference type="SUPFAM" id="SSF52540">
    <property type="entry name" value="P-loop containing nucleoside triphosphate hydrolases"/>
    <property type="match status" value="1"/>
</dbReference>
<name>A0A1I7W821_HETBA</name>
<evidence type="ECO:0000313" key="5">
    <source>
        <dbReference type="Proteomes" id="UP000095283"/>
    </source>
</evidence>
<keyword evidence="3" id="KW-0547">Nucleotide-binding</keyword>
<keyword evidence="4" id="KW-0067">ATP-binding</keyword>
<dbReference type="GO" id="GO:0004329">
    <property type="term" value="F:formate-tetrahydrofolate ligase activity"/>
    <property type="evidence" value="ECO:0007669"/>
    <property type="project" value="InterPro"/>
</dbReference>
<evidence type="ECO:0000256" key="3">
    <source>
        <dbReference type="ARBA" id="ARBA00022741"/>
    </source>
</evidence>
<evidence type="ECO:0000313" key="6">
    <source>
        <dbReference type="WBParaSite" id="Hba_00766"/>
    </source>
</evidence>
<keyword evidence="5" id="KW-1185">Reference proteome</keyword>
<dbReference type="AlphaFoldDB" id="A0A1I7W821"/>
<proteinExistence type="predicted"/>
<dbReference type="GO" id="GO:0005524">
    <property type="term" value="F:ATP binding"/>
    <property type="evidence" value="ECO:0007669"/>
    <property type="project" value="UniProtKB-KW"/>
</dbReference>
<dbReference type="InterPro" id="IPR000559">
    <property type="entry name" value="Formate_THF_ligase"/>
</dbReference>
<keyword evidence="1" id="KW-0554">One-carbon metabolism</keyword>
<dbReference type="Pfam" id="PF01268">
    <property type="entry name" value="FTHFS"/>
    <property type="match status" value="1"/>
</dbReference>
<evidence type="ECO:0000256" key="4">
    <source>
        <dbReference type="ARBA" id="ARBA00022840"/>
    </source>
</evidence>
<protein>
    <submittedName>
        <fullName evidence="6">Secreted protein</fullName>
    </submittedName>
</protein>
<dbReference type="Proteomes" id="UP000095283">
    <property type="component" value="Unplaced"/>
</dbReference>
<keyword evidence="2" id="KW-0436">Ligase</keyword>